<name>A0AAE3IUL8_9BACI</name>
<reference evidence="2" key="1">
    <citation type="submission" date="2022-10" db="EMBL/GenBank/DDBJ databases">
        <title>Description of Fervidibacillus gen. nov. in the family Fervidibacillaceae fam. nov. with two species, Fervidibacillus albus sp. nov., and Fervidibacillus halotolerans sp. nov., isolated from tidal flat sediments.</title>
        <authorList>
            <person name="Kwon K.K."/>
            <person name="Yang S.-H."/>
        </authorList>
    </citation>
    <scope>NUCLEOTIDE SEQUENCE</scope>
    <source>
        <strain evidence="2">JCM 19140</strain>
    </source>
</reference>
<protein>
    <recommendedName>
        <fullName evidence="4">Lipoprotein</fullName>
    </recommendedName>
</protein>
<feature type="region of interest" description="Disordered" evidence="1">
    <location>
        <begin position="25"/>
        <end position="45"/>
    </location>
</feature>
<dbReference type="EMBL" id="JAOUSF010000005">
    <property type="protein sequence ID" value="MCU9614930.1"/>
    <property type="molecule type" value="Genomic_DNA"/>
</dbReference>
<dbReference type="Proteomes" id="UP001209318">
    <property type="component" value="Unassembled WGS sequence"/>
</dbReference>
<evidence type="ECO:0000313" key="3">
    <source>
        <dbReference type="Proteomes" id="UP001209318"/>
    </source>
</evidence>
<feature type="compositionally biased region" description="Basic and acidic residues" evidence="1">
    <location>
        <begin position="25"/>
        <end position="34"/>
    </location>
</feature>
<comment type="caution">
    <text evidence="2">The sequence shown here is derived from an EMBL/GenBank/DDBJ whole genome shotgun (WGS) entry which is preliminary data.</text>
</comment>
<gene>
    <name evidence="2" type="ORF">OEV98_15400</name>
</gene>
<dbReference type="RefSeq" id="WP_263074248.1">
    <property type="nucleotide sequence ID" value="NZ_JAOUSF010000005.1"/>
</dbReference>
<proteinExistence type="predicted"/>
<evidence type="ECO:0000313" key="2">
    <source>
        <dbReference type="EMBL" id="MCU9614930.1"/>
    </source>
</evidence>
<organism evidence="2 3">
    <name type="scientific">Perspicuibacillus lycopersici</name>
    <dbReference type="NCBI Taxonomy" id="1325689"/>
    <lineage>
        <taxon>Bacteria</taxon>
        <taxon>Bacillati</taxon>
        <taxon>Bacillota</taxon>
        <taxon>Bacilli</taxon>
        <taxon>Bacillales</taxon>
        <taxon>Bacillaceae</taxon>
        <taxon>Perspicuibacillus</taxon>
    </lineage>
</organism>
<dbReference type="PROSITE" id="PS51257">
    <property type="entry name" value="PROKAR_LIPOPROTEIN"/>
    <property type="match status" value="1"/>
</dbReference>
<dbReference type="AlphaFoldDB" id="A0AAE3IUL8"/>
<accession>A0AAE3IUL8</accession>
<evidence type="ECO:0008006" key="4">
    <source>
        <dbReference type="Google" id="ProtNLM"/>
    </source>
</evidence>
<evidence type="ECO:0000256" key="1">
    <source>
        <dbReference type="SAM" id="MobiDB-lite"/>
    </source>
</evidence>
<sequence>MKRKLFILIVFLVMVLIGCSDNEVGKREENKNKTEQSTSTTRPPDLLISVGNLTVPTKLTSNCWMESDCSLQPKNLEELLKNEQEIKAEAGRNFSFIISGGSNYPRDQLVEPDSIEVTRLFNKEETEETVTSKQITIPTETGTYLYRVHAKWTGDIQGEAYYVFKLFVR</sequence>
<keyword evidence="3" id="KW-1185">Reference proteome</keyword>